<dbReference type="EMBL" id="LC738880">
    <property type="protein sequence ID" value="BDT63036.1"/>
    <property type="molecule type" value="Genomic_DNA"/>
</dbReference>
<accession>A0A9C7BWV5</accession>
<reference evidence="1" key="1">
    <citation type="submission" date="2022-10" db="EMBL/GenBank/DDBJ databases">
        <title>Genome sequences of endogenous nimaviruses in decapod crustaceans.</title>
        <authorList>
            <person name="Kawato S."/>
            <person name="Nozaki R."/>
            <person name="Kondo H."/>
            <person name="Hirono I."/>
        </authorList>
    </citation>
    <scope>NUCLEOTIDE SEQUENCE</scope>
    <source>
        <strain evidence="1">Ube2021</strain>
    </source>
</reference>
<proteinExistence type="predicted"/>
<organism evidence="1">
    <name type="scientific">Trachysalambria curvirostris nimavirus</name>
    <dbReference type="NCBI Taxonomy" id="2984282"/>
    <lineage>
        <taxon>Viruses</taxon>
        <taxon>Viruses incertae sedis</taxon>
        <taxon>Naldaviricetes</taxon>
        <taxon>Nimaviridae</taxon>
    </lineage>
</organism>
<protein>
    <submittedName>
        <fullName evidence="1">Uncharacterized protein</fullName>
    </submittedName>
</protein>
<name>A0A9C7BWV5_9VIRU</name>
<evidence type="ECO:0000313" key="1">
    <source>
        <dbReference type="EMBL" id="BDT63036.1"/>
    </source>
</evidence>
<sequence>MRFPNYLWISASESAPQPGDGKPKMVPKRKFRHVWMTDPAFQPWLSSVEDDPEKASCIFCKKQFGALLTTITRHRETKIHIYNARKFNDHLPQQETLYSTTKKTPKRKLRDVWKTDPALQPWLSSLQDDPEKASFIFYKKQFGALLTTITRHRENKTHVHNARKFDGHSPERLLLCGSPDGLHHKRNLADYNPAGGNIFVPVNHTYLGHDMQHSFQGQSTIIYPSLITYVRLRCRDFLITFSVQVRIRFLLNNEFWKMASYLSPRKQWKCLSTEGFFLIVMGLKDHHCQRLMRAPKEYIQLLETLKPRSGILYGTPHLLLP</sequence>